<dbReference type="AlphaFoldDB" id="A0A2T2WDQ9"/>
<dbReference type="Pfam" id="PF21835">
    <property type="entry name" value="YIEGIA_cap"/>
    <property type="match status" value="1"/>
</dbReference>
<dbReference type="Proteomes" id="UP000241848">
    <property type="component" value="Unassembled WGS sequence"/>
</dbReference>
<comment type="caution">
    <text evidence="1">The sequence shown here is derived from an EMBL/GenBank/DDBJ whole genome shotgun (WGS) entry which is preliminary data.</text>
</comment>
<dbReference type="InterPro" id="IPR054055">
    <property type="entry name" value="YpzH"/>
</dbReference>
<organism evidence="1 2">
    <name type="scientific">Sulfobacillus acidophilus</name>
    <dbReference type="NCBI Taxonomy" id="53633"/>
    <lineage>
        <taxon>Bacteria</taxon>
        <taxon>Bacillati</taxon>
        <taxon>Bacillota</taxon>
        <taxon>Clostridia</taxon>
        <taxon>Eubacteriales</taxon>
        <taxon>Clostridiales Family XVII. Incertae Sedis</taxon>
        <taxon>Sulfobacillus</taxon>
    </lineage>
</organism>
<proteinExistence type="predicted"/>
<name>A0A2T2WDQ9_9FIRM</name>
<protein>
    <recommendedName>
        <fullName evidence="3">PH domain-containing protein</fullName>
    </recommendedName>
</protein>
<accession>A0A2T2WDQ9</accession>
<sequence length="72" mass="7645">MADAATPAMFAIVTTDKNTVLYGGMAPVFLAPNNVERDRVAMWLCRITNAIVHDLHNGTVILTVNQASASSG</sequence>
<reference evidence="1 2" key="1">
    <citation type="journal article" date="2014" name="BMC Genomics">
        <title>Comparison of environmental and isolate Sulfobacillus genomes reveals diverse carbon, sulfur, nitrogen, and hydrogen metabolisms.</title>
        <authorList>
            <person name="Justice N.B."/>
            <person name="Norman A."/>
            <person name="Brown C.T."/>
            <person name="Singh A."/>
            <person name="Thomas B.C."/>
            <person name="Banfield J.F."/>
        </authorList>
    </citation>
    <scope>NUCLEOTIDE SEQUENCE [LARGE SCALE GENOMIC DNA]</scope>
    <source>
        <strain evidence="1">AMDSBA3</strain>
    </source>
</reference>
<dbReference type="EMBL" id="PXYV01000066">
    <property type="protein sequence ID" value="PSR20364.1"/>
    <property type="molecule type" value="Genomic_DNA"/>
</dbReference>
<evidence type="ECO:0008006" key="3">
    <source>
        <dbReference type="Google" id="ProtNLM"/>
    </source>
</evidence>
<gene>
    <name evidence="1" type="ORF">C7B45_15235</name>
</gene>
<evidence type="ECO:0000313" key="2">
    <source>
        <dbReference type="Proteomes" id="UP000241848"/>
    </source>
</evidence>
<evidence type="ECO:0000313" key="1">
    <source>
        <dbReference type="EMBL" id="PSR20364.1"/>
    </source>
</evidence>